<feature type="region of interest" description="Disordered" evidence="1">
    <location>
        <begin position="144"/>
        <end position="233"/>
    </location>
</feature>
<dbReference type="InterPro" id="IPR001173">
    <property type="entry name" value="Glyco_trans_2-like"/>
</dbReference>
<dbReference type="InterPro" id="IPR003595">
    <property type="entry name" value="Tyr_Pase_cat"/>
</dbReference>
<feature type="compositionally biased region" description="Basic and acidic residues" evidence="1">
    <location>
        <begin position="194"/>
        <end position="208"/>
    </location>
</feature>
<dbReference type="AlphaFoldDB" id="A0A2A6B444"/>
<dbReference type="Pfam" id="PF00535">
    <property type="entry name" value="Glycos_transf_2"/>
    <property type="match status" value="1"/>
</dbReference>
<feature type="compositionally biased region" description="Basic and acidic residues" evidence="1">
    <location>
        <begin position="147"/>
        <end position="173"/>
    </location>
</feature>
<protein>
    <submittedName>
        <fullName evidence="3">Gly-8</fullName>
    </submittedName>
</protein>
<gene>
    <name evidence="3" type="primary">WBGene00115099</name>
</gene>
<feature type="compositionally biased region" description="Polar residues" evidence="1">
    <location>
        <begin position="174"/>
        <end position="188"/>
    </location>
</feature>
<dbReference type="GO" id="GO:0004653">
    <property type="term" value="F:polypeptide N-acetylgalactosaminyltransferase activity"/>
    <property type="evidence" value="ECO:0000318"/>
    <property type="project" value="GO_Central"/>
</dbReference>
<dbReference type="PROSITE" id="PS00383">
    <property type="entry name" value="TYR_PHOSPHATASE_1"/>
    <property type="match status" value="1"/>
</dbReference>
<evidence type="ECO:0000313" key="4">
    <source>
        <dbReference type="Proteomes" id="UP000005239"/>
    </source>
</evidence>
<dbReference type="Gene3D" id="3.90.550.10">
    <property type="entry name" value="Spore Coat Polysaccharide Biosynthesis Protein SpsA, Chain A"/>
    <property type="match status" value="1"/>
</dbReference>
<feature type="region of interest" description="Disordered" evidence="1">
    <location>
        <begin position="74"/>
        <end position="110"/>
    </location>
</feature>
<sequence length="932" mass="106560">MCTTQVFTQLLCLSLVIIIVVVLVIQGVFEEYIEDDDDETEESTKEKVEKIVSKLKDDIEDEVVGDLIGEIKDQTKEAVKETESSEEEERDEGEEGSDPPSEVVDKPRNLDDLILPLSPSATVVKLSRIYNETQFPITGLFRKKHTRSVDAKPRKRTERDSKEKCTMSKRERNISNMSKEILNQTDSMRVNKPTSKEKEKKESKRETCDNESSSSCRSDKKGSNKAMKKLGKPEKQLIVNFSNTTFKKGVKGLKEDFNKRKRTNDPKDTTAFIQNALDVACLDANRVILREWKTDYIHANFVSIPSNDRKFICTQGPLEVTCGDFWHMIVQEKVRSIVMLCNILEKGMKKCFEYFPTAETPEKAFEGYTIKFVKEKLLDMKTTLTEAKISVRNMSILKDGQLVQNVAHYQWLEWPDRGVPKADLAIIRLLDAVRADPSPIVVHCSAGIGRTGSVVMIEYARDAAVQGMMPESLDEIMDAIRKQRCSSVQTDQQYVFVHQVLLEYYKSLQIVRPNREMEKMIISRVFFLSLSVSVAIIAPEESKEEKTEEKPKLPYCKHVDPYKDLAAWHKVNNNGCNSTSNVEKMDEEEKERKSWGEKKFAFDMVASDKIGPKRDVGIKAHELCAKQEYDAKFSVSIVVIFHNEALSVILRMIQGIFDRTPADQLKQIVIFDDASEVECKIHEKIAEYAKIAGWDESKLTIKRQEYRLGLIKAKVRASRLATAEVIIFFDSHCEVTDNWLAPLLQPIKEDPKSVVLPIVDMIHPVTFEYSDSTSNGITSRGLISMNPRTISPAMSGGLLAVKRDYFKELGEYDEGMEIWGAENIEFSLRVWMCGGRVLVAPCSRIGHVFRMWRPYKGKAGMDTNLYNSVRVAETWLGEYKDKYYKTRANSKGMDFGDIGDRMELKENLKCKDMQWFVENVYPELLPKTHDEL</sequence>
<accession>A0A8R1UI72</accession>
<reference evidence="3" key="2">
    <citation type="submission" date="2022-06" db="UniProtKB">
        <authorList>
            <consortium name="EnsemblMetazoa"/>
        </authorList>
    </citation>
    <scope>IDENTIFICATION</scope>
    <source>
        <strain evidence="3">PS312</strain>
    </source>
</reference>
<dbReference type="GO" id="GO:0004725">
    <property type="term" value="F:protein tyrosine phosphatase activity"/>
    <property type="evidence" value="ECO:0007669"/>
    <property type="project" value="InterPro"/>
</dbReference>
<proteinExistence type="predicted"/>
<dbReference type="PRINTS" id="PR00700">
    <property type="entry name" value="PRTYPHPHTASE"/>
</dbReference>
<dbReference type="GO" id="GO:0005794">
    <property type="term" value="C:Golgi apparatus"/>
    <property type="evidence" value="ECO:0000318"/>
    <property type="project" value="GO_Central"/>
</dbReference>
<name>A0A2A6B444_PRIPA</name>
<keyword evidence="2" id="KW-0812">Transmembrane</keyword>
<feature type="compositionally biased region" description="Basic and acidic residues" evidence="1">
    <location>
        <begin position="74"/>
        <end position="83"/>
    </location>
</feature>
<dbReference type="GO" id="GO:0005112">
    <property type="term" value="F:Notch binding"/>
    <property type="evidence" value="ECO:0000318"/>
    <property type="project" value="GO_Central"/>
</dbReference>
<feature type="compositionally biased region" description="Acidic residues" evidence="1">
    <location>
        <begin position="84"/>
        <end position="97"/>
    </location>
</feature>
<dbReference type="PROSITE" id="PS50055">
    <property type="entry name" value="TYR_PHOSPHATASE_PTP"/>
    <property type="match status" value="1"/>
</dbReference>
<dbReference type="CDD" id="cd00047">
    <property type="entry name" value="PTPc"/>
    <property type="match status" value="1"/>
</dbReference>
<feature type="transmembrane region" description="Helical" evidence="2">
    <location>
        <begin position="6"/>
        <end position="25"/>
    </location>
</feature>
<dbReference type="PROSITE" id="PS50056">
    <property type="entry name" value="TYR_PHOSPHATASE_2"/>
    <property type="match status" value="1"/>
</dbReference>
<dbReference type="Pfam" id="PF00102">
    <property type="entry name" value="Y_phosphatase"/>
    <property type="match status" value="1"/>
</dbReference>
<evidence type="ECO:0000256" key="2">
    <source>
        <dbReference type="SAM" id="Phobius"/>
    </source>
</evidence>
<dbReference type="GO" id="GO:0008593">
    <property type="term" value="P:regulation of Notch signaling pathway"/>
    <property type="evidence" value="ECO:0000318"/>
    <property type="project" value="GO_Central"/>
</dbReference>
<dbReference type="InterPro" id="IPR000387">
    <property type="entry name" value="Tyr_Pase_dom"/>
</dbReference>
<dbReference type="Gene3D" id="3.90.190.10">
    <property type="entry name" value="Protein tyrosine phosphatase superfamily"/>
    <property type="match status" value="1"/>
</dbReference>
<dbReference type="SMART" id="SM00404">
    <property type="entry name" value="PTPc_motif"/>
    <property type="match status" value="1"/>
</dbReference>
<keyword evidence="2" id="KW-0472">Membrane</keyword>
<dbReference type="Proteomes" id="UP000005239">
    <property type="component" value="Unassembled WGS sequence"/>
</dbReference>
<keyword evidence="2" id="KW-1133">Transmembrane helix</keyword>
<keyword evidence="4" id="KW-1185">Reference proteome</keyword>
<dbReference type="SMART" id="SM00194">
    <property type="entry name" value="PTPc"/>
    <property type="match status" value="1"/>
</dbReference>
<reference evidence="4" key="1">
    <citation type="journal article" date="2008" name="Nat. Genet.">
        <title>The Pristionchus pacificus genome provides a unique perspective on nematode lifestyle and parasitism.</title>
        <authorList>
            <person name="Dieterich C."/>
            <person name="Clifton S.W."/>
            <person name="Schuster L.N."/>
            <person name="Chinwalla A."/>
            <person name="Delehaunty K."/>
            <person name="Dinkelacker I."/>
            <person name="Fulton L."/>
            <person name="Fulton R."/>
            <person name="Godfrey J."/>
            <person name="Minx P."/>
            <person name="Mitreva M."/>
            <person name="Roeseler W."/>
            <person name="Tian H."/>
            <person name="Witte H."/>
            <person name="Yang S.P."/>
            <person name="Wilson R.K."/>
            <person name="Sommer R.J."/>
        </authorList>
    </citation>
    <scope>NUCLEOTIDE SEQUENCE [LARGE SCALE GENOMIC DNA]</scope>
    <source>
        <strain evidence="4">PS312</strain>
    </source>
</reference>
<dbReference type="SUPFAM" id="SSF53448">
    <property type="entry name" value="Nucleotide-diphospho-sugar transferases"/>
    <property type="match status" value="1"/>
</dbReference>
<dbReference type="GO" id="GO:0006493">
    <property type="term" value="P:protein O-linked glycosylation"/>
    <property type="evidence" value="ECO:0000318"/>
    <property type="project" value="GO_Central"/>
</dbReference>
<dbReference type="PANTHER" id="PTHR11675:SF116">
    <property type="entry name" value="N-ACETYLGALACTOSAMINYLTRANSFERASE 8-RELATED"/>
    <property type="match status" value="1"/>
</dbReference>
<dbReference type="SUPFAM" id="SSF52799">
    <property type="entry name" value="(Phosphotyrosine protein) phosphatases II"/>
    <property type="match status" value="1"/>
</dbReference>
<dbReference type="InterPro" id="IPR029044">
    <property type="entry name" value="Nucleotide-diphossugar_trans"/>
</dbReference>
<dbReference type="PANTHER" id="PTHR11675">
    <property type="entry name" value="N-ACETYLGALACTOSAMINYLTRANSFERASE"/>
    <property type="match status" value="1"/>
</dbReference>
<dbReference type="EnsemblMetazoa" id="PPA25545.1">
    <property type="protein sequence ID" value="PPA25545.1"/>
    <property type="gene ID" value="WBGene00115099"/>
</dbReference>
<accession>A0A2A6B444</accession>
<organism evidence="3 4">
    <name type="scientific">Pristionchus pacificus</name>
    <name type="common">Parasitic nematode worm</name>
    <dbReference type="NCBI Taxonomy" id="54126"/>
    <lineage>
        <taxon>Eukaryota</taxon>
        <taxon>Metazoa</taxon>
        <taxon>Ecdysozoa</taxon>
        <taxon>Nematoda</taxon>
        <taxon>Chromadorea</taxon>
        <taxon>Rhabditida</taxon>
        <taxon>Rhabditina</taxon>
        <taxon>Diplogasteromorpha</taxon>
        <taxon>Diplogasteroidea</taxon>
        <taxon>Neodiplogasteridae</taxon>
        <taxon>Pristionchus</taxon>
    </lineage>
</organism>
<dbReference type="InterPro" id="IPR029021">
    <property type="entry name" value="Prot-tyrosine_phosphatase-like"/>
</dbReference>
<evidence type="ECO:0000313" key="3">
    <source>
        <dbReference type="EnsemblMetazoa" id="PPA25545.1"/>
    </source>
</evidence>
<dbReference type="InterPro" id="IPR000242">
    <property type="entry name" value="PTP_cat"/>
</dbReference>
<dbReference type="InterPro" id="IPR016130">
    <property type="entry name" value="Tyr_Pase_AS"/>
</dbReference>
<evidence type="ECO:0000256" key="1">
    <source>
        <dbReference type="SAM" id="MobiDB-lite"/>
    </source>
</evidence>